<name>A0A9N8DUM3_9STRA</name>
<dbReference type="Gene3D" id="3.30.530.20">
    <property type="match status" value="1"/>
</dbReference>
<evidence type="ECO:0000313" key="1">
    <source>
        <dbReference type="EMBL" id="CAB9507005.1"/>
    </source>
</evidence>
<dbReference type="Proteomes" id="UP001153069">
    <property type="component" value="Unassembled WGS sequence"/>
</dbReference>
<comment type="caution">
    <text evidence="1">The sequence shown here is derived from an EMBL/GenBank/DDBJ whole genome shotgun (WGS) entry which is preliminary data.</text>
</comment>
<dbReference type="AlphaFoldDB" id="A0A9N8DUM3"/>
<dbReference type="InterPro" id="IPR023393">
    <property type="entry name" value="START-like_dom_sf"/>
</dbReference>
<accession>A0A9N8DUM3</accession>
<reference evidence="1" key="1">
    <citation type="submission" date="2020-06" db="EMBL/GenBank/DDBJ databases">
        <authorList>
            <consortium name="Plant Systems Biology data submission"/>
        </authorList>
    </citation>
    <scope>NUCLEOTIDE SEQUENCE</scope>
    <source>
        <strain evidence="1">D6</strain>
    </source>
</reference>
<evidence type="ECO:0008006" key="3">
    <source>
        <dbReference type="Google" id="ProtNLM"/>
    </source>
</evidence>
<dbReference type="SUPFAM" id="SSF55961">
    <property type="entry name" value="Bet v1-like"/>
    <property type="match status" value="1"/>
</dbReference>
<protein>
    <recommendedName>
        <fullName evidence="3">START domain-containing protein</fullName>
    </recommendedName>
</protein>
<gene>
    <name evidence="1" type="ORF">SEMRO_288_G108860.1</name>
</gene>
<evidence type="ECO:0000313" key="2">
    <source>
        <dbReference type="Proteomes" id="UP001153069"/>
    </source>
</evidence>
<organism evidence="1 2">
    <name type="scientific">Seminavis robusta</name>
    <dbReference type="NCBI Taxonomy" id="568900"/>
    <lineage>
        <taxon>Eukaryota</taxon>
        <taxon>Sar</taxon>
        <taxon>Stramenopiles</taxon>
        <taxon>Ochrophyta</taxon>
        <taxon>Bacillariophyta</taxon>
        <taxon>Bacillariophyceae</taxon>
        <taxon>Bacillariophycidae</taxon>
        <taxon>Naviculales</taxon>
        <taxon>Naviculaceae</taxon>
        <taxon>Seminavis</taxon>
    </lineage>
</organism>
<dbReference type="EMBL" id="CAICTM010000287">
    <property type="protein sequence ID" value="CAB9507005.1"/>
    <property type="molecule type" value="Genomic_DNA"/>
</dbReference>
<dbReference type="OrthoDB" id="17317at2759"/>
<proteinExistence type="predicted"/>
<keyword evidence="2" id="KW-1185">Reference proteome</keyword>
<sequence length="412" mass="46069">MSAPRRVRSGSKSFSLGGGHVDENGSVVCSSSLLETPTKEHWSFNFKMMGSKGKIDPREITRTETNSSLDSDSVRDESLDVFLGDDCFDTGSGSGTNYSSMADRHLLQALDEAVEWEKQIAVSHILQEMDTRGLRLDNTKRQASLEKAALEIQQVLDDHLQNPEEQGGWKRQTIMHGRKRDTAVYNRMNDQQEITVRMETPIEASLLVPLLATLNETNLYTTWIPSFQRPIKLGVRSFQKMMQISRGFQIARCQVDMPWPMTNREIVGKIILADAVEELDAVAIRLKSIEEGEQVGEFTVPKAAEGWESIGVDAAVTFRKCPRDHPALKRHASSLKNNNLNDPLLLASFTLTVSPAKNFILKTIAGPAWAALIYLAEHVKKGKSAPHKAAIDSKPELYGWVYEVVERMTQKC</sequence>